<comment type="caution">
    <text evidence="1">The sequence shown here is derived from an EMBL/GenBank/DDBJ whole genome shotgun (WGS) entry which is preliminary data.</text>
</comment>
<proteinExistence type="predicted"/>
<evidence type="ECO:0000313" key="1">
    <source>
        <dbReference type="EMBL" id="TNN62428.1"/>
    </source>
</evidence>
<keyword evidence="2" id="KW-1185">Reference proteome</keyword>
<dbReference type="EMBL" id="SRLO01000293">
    <property type="protein sequence ID" value="TNN62428.1"/>
    <property type="molecule type" value="Genomic_DNA"/>
</dbReference>
<reference evidence="1 2" key="1">
    <citation type="submission" date="2019-03" db="EMBL/GenBank/DDBJ databases">
        <title>First draft genome of Liparis tanakae, snailfish: a comprehensive survey of snailfish specific genes.</title>
        <authorList>
            <person name="Kim W."/>
            <person name="Song I."/>
            <person name="Jeong J.-H."/>
            <person name="Kim D."/>
            <person name="Kim S."/>
            <person name="Ryu S."/>
            <person name="Song J.Y."/>
            <person name="Lee S.K."/>
        </authorList>
    </citation>
    <scope>NUCLEOTIDE SEQUENCE [LARGE SCALE GENOMIC DNA]</scope>
    <source>
        <tissue evidence="1">Muscle</tissue>
    </source>
</reference>
<gene>
    <name evidence="1" type="ORF">EYF80_027336</name>
</gene>
<dbReference type="AlphaFoldDB" id="A0A4Z2H968"/>
<protein>
    <submittedName>
        <fullName evidence="1">Uncharacterized protein</fullName>
    </submittedName>
</protein>
<evidence type="ECO:0000313" key="2">
    <source>
        <dbReference type="Proteomes" id="UP000314294"/>
    </source>
</evidence>
<dbReference type="Proteomes" id="UP000314294">
    <property type="component" value="Unassembled WGS sequence"/>
</dbReference>
<name>A0A4Z2H968_9TELE</name>
<organism evidence="1 2">
    <name type="scientific">Liparis tanakae</name>
    <name type="common">Tanaka's snailfish</name>
    <dbReference type="NCBI Taxonomy" id="230148"/>
    <lineage>
        <taxon>Eukaryota</taxon>
        <taxon>Metazoa</taxon>
        <taxon>Chordata</taxon>
        <taxon>Craniata</taxon>
        <taxon>Vertebrata</taxon>
        <taxon>Euteleostomi</taxon>
        <taxon>Actinopterygii</taxon>
        <taxon>Neopterygii</taxon>
        <taxon>Teleostei</taxon>
        <taxon>Neoteleostei</taxon>
        <taxon>Acanthomorphata</taxon>
        <taxon>Eupercaria</taxon>
        <taxon>Perciformes</taxon>
        <taxon>Cottioidei</taxon>
        <taxon>Cottales</taxon>
        <taxon>Liparidae</taxon>
        <taxon>Liparis</taxon>
    </lineage>
</organism>
<sequence>MSAALGHLSPDELFCQWRSASQLPRLLPPPDSQGTQIPARVSHSVFVIKTKSTVDPRRGRGSSVASMQGPVFMSLVAPDNLLPGPVLLPQGTQDVVVFQPVP</sequence>
<accession>A0A4Z2H968</accession>